<feature type="compositionally biased region" description="Basic and acidic residues" evidence="1">
    <location>
        <begin position="346"/>
        <end position="355"/>
    </location>
</feature>
<dbReference type="AlphaFoldDB" id="G2Q322"/>
<dbReference type="Gene3D" id="3.10.450.50">
    <property type="match status" value="1"/>
</dbReference>
<feature type="compositionally biased region" description="Basic and acidic residues" evidence="1">
    <location>
        <begin position="488"/>
        <end position="504"/>
    </location>
</feature>
<dbReference type="VEuPathDB" id="FungiDB:MYCTH_2294860"/>
<reference evidence="2 3" key="1">
    <citation type="journal article" date="2011" name="Nat. Biotechnol.">
        <title>Comparative genomic analysis of the thermophilic biomass-degrading fungi Myceliophthora thermophila and Thielavia terrestris.</title>
        <authorList>
            <person name="Berka R.M."/>
            <person name="Grigoriev I.V."/>
            <person name="Otillar R."/>
            <person name="Salamov A."/>
            <person name="Grimwood J."/>
            <person name="Reid I."/>
            <person name="Ishmael N."/>
            <person name="John T."/>
            <person name="Darmond C."/>
            <person name="Moisan M.-C."/>
            <person name="Henrissat B."/>
            <person name="Coutinho P.M."/>
            <person name="Lombard V."/>
            <person name="Natvig D.O."/>
            <person name="Lindquist E."/>
            <person name="Schmutz J."/>
            <person name="Lucas S."/>
            <person name="Harris P."/>
            <person name="Powlowski J."/>
            <person name="Bellemare A."/>
            <person name="Taylor D."/>
            <person name="Butler G."/>
            <person name="de Vries R.P."/>
            <person name="Allijn I.E."/>
            <person name="van den Brink J."/>
            <person name="Ushinsky S."/>
            <person name="Storms R."/>
            <person name="Powell A.J."/>
            <person name="Paulsen I.T."/>
            <person name="Elbourne L.D.H."/>
            <person name="Baker S.E."/>
            <person name="Magnuson J."/>
            <person name="LaBoissiere S."/>
            <person name="Clutterbuck A.J."/>
            <person name="Martinez D."/>
            <person name="Wogulis M."/>
            <person name="de Leon A.L."/>
            <person name="Rey M.W."/>
            <person name="Tsang A."/>
        </authorList>
    </citation>
    <scope>NUCLEOTIDE SEQUENCE [LARGE SCALE GENOMIC DNA]</scope>
    <source>
        <strain evidence="3">ATCC 42464 / BCRC 31852 / DSM 1799</strain>
    </source>
</reference>
<feature type="region of interest" description="Disordered" evidence="1">
    <location>
        <begin position="163"/>
        <end position="555"/>
    </location>
</feature>
<dbReference type="HOGENOM" id="CLU_017360_0_0_1"/>
<evidence type="ECO:0000313" key="3">
    <source>
        <dbReference type="Proteomes" id="UP000007322"/>
    </source>
</evidence>
<dbReference type="OrthoDB" id="1162399at2759"/>
<feature type="compositionally biased region" description="Basic and acidic residues" evidence="1">
    <location>
        <begin position="436"/>
        <end position="456"/>
    </location>
</feature>
<protein>
    <recommendedName>
        <fullName evidence="4">NTF2 domain-containing protein</fullName>
    </recommendedName>
</protein>
<feature type="compositionally biased region" description="Pro residues" evidence="1">
    <location>
        <begin position="304"/>
        <end position="314"/>
    </location>
</feature>
<dbReference type="InParanoid" id="G2Q322"/>
<feature type="compositionally biased region" description="Basic and acidic residues" evidence="1">
    <location>
        <begin position="182"/>
        <end position="197"/>
    </location>
</feature>
<evidence type="ECO:0008006" key="4">
    <source>
        <dbReference type="Google" id="ProtNLM"/>
    </source>
</evidence>
<dbReference type="eggNOG" id="ENOG502RU2N">
    <property type="taxonomic scope" value="Eukaryota"/>
</dbReference>
<dbReference type="OMA" id="GKTGRNW"/>
<dbReference type="Proteomes" id="UP000007322">
    <property type="component" value="Chromosome 1"/>
</dbReference>
<feature type="compositionally biased region" description="Basic and acidic residues" evidence="1">
    <location>
        <begin position="373"/>
        <end position="393"/>
    </location>
</feature>
<dbReference type="GeneID" id="11513414"/>
<feature type="compositionally biased region" description="Polar residues" evidence="1">
    <location>
        <begin position="171"/>
        <end position="180"/>
    </location>
</feature>
<feature type="compositionally biased region" description="Basic and acidic residues" evidence="1">
    <location>
        <begin position="275"/>
        <end position="297"/>
    </location>
</feature>
<sequence length="555" mass="61227">MALQAAYKQFLASPNSSSLADDASLHYVTTTTSFAGATDIIKHLSSVRNKIKKLKQDPLFAIENHHALALEVDTTLEFVTSGGPYLPGLDDNFLADRTVHIAVTHIVTFNGDGKITQIRQSWDQGALLKQLEVIGRSGANWPIRDSKEQINLIAKCAKGDGAAAAPAEAQPTRSRGSTNAMRDPHASLDLFAPREELESNPEGVISPYAGRRPRQRSFTEILGDEPVEDPASPSSGRERSQSPSKAIAPKIGAGKHFTPMRIFDADENDNPPAETPERKPSERVVRPDPKKYQHFEFDDGSENPEPPAPKPATKPGPERKSIHGSSWSFDDFTTPQKPVALRGGHRARDIRHWGPDNELLENTPAPNAQAAKPRRDAEAHFELIDDGPEREVPRNTNRAPRGAMHNEGLHLYDNRLHPEDGASPEPAPVPLGKITNLKDRHKDFEPHFEMTDESPHHAAPPEPAKLPEDRKKAVRMMESSWTPYDESPLSRKENDDPNAKRPPTERGIAIAGDGMGGRKGTTRGWLHGEDDEEPLPTTRKGVRGPPTKSDNFWDF</sequence>
<gene>
    <name evidence="2" type="ORF">MYCTH_2294860</name>
</gene>
<dbReference type="STRING" id="573729.G2Q322"/>
<accession>G2Q322</accession>
<evidence type="ECO:0000256" key="1">
    <source>
        <dbReference type="SAM" id="MobiDB-lite"/>
    </source>
</evidence>
<feature type="compositionally biased region" description="Polar residues" evidence="1">
    <location>
        <begin position="323"/>
        <end position="336"/>
    </location>
</feature>
<dbReference type="InterPro" id="IPR032710">
    <property type="entry name" value="NTF2-like_dom_sf"/>
</dbReference>
<organism evidence="2 3">
    <name type="scientific">Thermothelomyces thermophilus (strain ATCC 42464 / BCRC 31852 / DSM 1799)</name>
    <name type="common">Sporotrichum thermophile</name>
    <dbReference type="NCBI Taxonomy" id="573729"/>
    <lineage>
        <taxon>Eukaryota</taxon>
        <taxon>Fungi</taxon>
        <taxon>Dikarya</taxon>
        <taxon>Ascomycota</taxon>
        <taxon>Pezizomycotina</taxon>
        <taxon>Sordariomycetes</taxon>
        <taxon>Sordariomycetidae</taxon>
        <taxon>Sordariales</taxon>
        <taxon>Chaetomiaceae</taxon>
        <taxon>Thermothelomyces</taxon>
    </lineage>
</organism>
<dbReference type="SUPFAM" id="SSF54427">
    <property type="entry name" value="NTF2-like"/>
    <property type="match status" value="1"/>
</dbReference>
<proteinExistence type="predicted"/>
<dbReference type="RefSeq" id="XP_003658730.1">
    <property type="nucleotide sequence ID" value="XM_003658682.1"/>
</dbReference>
<feature type="compositionally biased region" description="Basic and acidic residues" evidence="1">
    <location>
        <begin position="407"/>
        <end position="420"/>
    </location>
</feature>
<keyword evidence="3" id="KW-1185">Reference proteome</keyword>
<name>G2Q322_THET4</name>
<dbReference type="KEGG" id="mtm:MYCTH_2294860"/>
<dbReference type="EMBL" id="CP003002">
    <property type="protein sequence ID" value="AEO53485.1"/>
    <property type="molecule type" value="Genomic_DNA"/>
</dbReference>
<evidence type="ECO:0000313" key="2">
    <source>
        <dbReference type="EMBL" id="AEO53485.1"/>
    </source>
</evidence>